<proteinExistence type="inferred from homology"/>
<evidence type="ECO:0000256" key="7">
    <source>
        <dbReference type="ARBA" id="ARBA00022801"/>
    </source>
</evidence>
<dbReference type="EMBL" id="ML978798">
    <property type="protein sequence ID" value="KAF2083350.1"/>
    <property type="molecule type" value="Genomic_DNA"/>
</dbReference>
<evidence type="ECO:0000256" key="3">
    <source>
        <dbReference type="ARBA" id="ARBA00012423"/>
    </source>
</evidence>
<evidence type="ECO:0000256" key="6">
    <source>
        <dbReference type="ARBA" id="ARBA00022490"/>
    </source>
</evidence>
<dbReference type="PANTHER" id="PTHR10655">
    <property type="entry name" value="LYSOPHOSPHOLIPASE-RELATED"/>
    <property type="match status" value="1"/>
</dbReference>
<dbReference type="Proteomes" id="UP000799776">
    <property type="component" value="Unassembled WGS sequence"/>
</dbReference>
<keyword evidence="7" id="KW-0378">Hydrolase</keyword>
<dbReference type="InterPro" id="IPR050565">
    <property type="entry name" value="LYPA1-2/EST-like"/>
</dbReference>
<keyword evidence="5" id="KW-0719">Serine esterase</keyword>
<reference evidence="14" key="1">
    <citation type="journal article" date="2020" name="Stud. Mycol.">
        <title>101 Dothideomycetes genomes: a test case for predicting lifestyles and emergence of pathogens.</title>
        <authorList>
            <person name="Haridas S."/>
            <person name="Albert R."/>
            <person name="Binder M."/>
            <person name="Bloem J."/>
            <person name="Labutti K."/>
            <person name="Salamov A."/>
            <person name="Andreopoulos B."/>
            <person name="Baker S."/>
            <person name="Barry K."/>
            <person name="Bills G."/>
            <person name="Bluhm B."/>
            <person name="Cannon C."/>
            <person name="Castanera R."/>
            <person name="Culley D."/>
            <person name="Daum C."/>
            <person name="Ezra D."/>
            <person name="Gonzalez J."/>
            <person name="Henrissat B."/>
            <person name="Kuo A."/>
            <person name="Liang C."/>
            <person name="Lipzen A."/>
            <person name="Lutzoni F."/>
            <person name="Magnuson J."/>
            <person name="Mondo S."/>
            <person name="Nolan M."/>
            <person name="Ohm R."/>
            <person name="Pangilinan J."/>
            <person name="Park H.-J."/>
            <person name="Ramirez L."/>
            <person name="Alfaro M."/>
            <person name="Sun H."/>
            <person name="Tritt A."/>
            <person name="Yoshinaga Y."/>
            <person name="Zwiers L.-H."/>
            <person name="Turgeon B."/>
            <person name="Goodwin S."/>
            <person name="Spatafora J."/>
            <person name="Crous P."/>
            <person name="Grigoriev I."/>
        </authorList>
    </citation>
    <scope>NUCLEOTIDE SEQUENCE</scope>
    <source>
        <strain evidence="14">CBS 121410</strain>
    </source>
</reference>
<dbReference type="Gene3D" id="3.40.50.1820">
    <property type="entry name" value="alpha/beta hydrolase"/>
    <property type="match status" value="1"/>
</dbReference>
<dbReference type="GO" id="GO:0008474">
    <property type="term" value="F:palmitoyl-(protein) hydrolase activity"/>
    <property type="evidence" value="ECO:0007669"/>
    <property type="project" value="UniProtKB-EC"/>
</dbReference>
<keyword evidence="8" id="KW-0276">Fatty acid metabolism</keyword>
<dbReference type="PANTHER" id="PTHR10655:SF17">
    <property type="entry name" value="LYSOPHOSPHOLIPASE-LIKE PROTEIN 1"/>
    <property type="match status" value="1"/>
</dbReference>
<comment type="caution">
    <text evidence="14">The sequence shown here is derived from an EMBL/GenBank/DDBJ whole genome shotgun (WGS) entry which is preliminary data.</text>
</comment>
<evidence type="ECO:0000256" key="1">
    <source>
        <dbReference type="ARBA" id="ARBA00004496"/>
    </source>
</evidence>
<dbReference type="Pfam" id="PF02230">
    <property type="entry name" value="Abhydrolase_2"/>
    <property type="match status" value="1"/>
</dbReference>
<evidence type="ECO:0000259" key="13">
    <source>
        <dbReference type="Pfam" id="PF02230"/>
    </source>
</evidence>
<comment type="subcellular location">
    <subcellularLocation>
        <location evidence="1">Cytoplasm</location>
    </subcellularLocation>
</comment>
<evidence type="ECO:0000256" key="12">
    <source>
        <dbReference type="ARBA" id="ARBA00047337"/>
    </source>
</evidence>
<dbReference type="InterPro" id="IPR029058">
    <property type="entry name" value="AB_hydrolase_fold"/>
</dbReference>
<feature type="domain" description="Phospholipase/carboxylesterase/thioesterase" evidence="13">
    <location>
        <begin position="15"/>
        <end position="232"/>
    </location>
</feature>
<dbReference type="GO" id="GO:0005737">
    <property type="term" value="C:cytoplasm"/>
    <property type="evidence" value="ECO:0007669"/>
    <property type="project" value="UniProtKB-SubCell"/>
</dbReference>
<evidence type="ECO:0000256" key="4">
    <source>
        <dbReference type="ARBA" id="ARBA00014923"/>
    </source>
</evidence>
<keyword evidence="6" id="KW-0963">Cytoplasm</keyword>
<sequence>MAAPVAHHTHGLAAIVVPALKRHTATVIVAHGLGDSGEGWAFLAENWRRRNKFEEVKFIFPSAPSIPITINMHMRMPGWYDLTSLSDINQRSEDEEGIKSSRDKFHKLIEAEMEGGIPSNRIVIGGFSQGGAMALFSGITSPHKLGGIFGLSCYLLLQNKIRDMVPAENPNKDTPIFMGHGDADPVVRYEWGQRTATKLKEWGWNVNFNTYPELPHSADPEEIDDLEKYLKKQLPPLGDGNSESL</sequence>
<dbReference type="GO" id="GO:0006631">
    <property type="term" value="P:fatty acid metabolic process"/>
    <property type="evidence" value="ECO:0007669"/>
    <property type="project" value="UniProtKB-KW"/>
</dbReference>
<dbReference type="FunFam" id="3.40.50.1820:FF:000010">
    <property type="entry name" value="Acyl-protein thioesterase 2"/>
    <property type="match status" value="1"/>
</dbReference>
<evidence type="ECO:0000256" key="2">
    <source>
        <dbReference type="ARBA" id="ARBA00006499"/>
    </source>
</evidence>
<evidence type="ECO:0000256" key="9">
    <source>
        <dbReference type="ARBA" id="ARBA00023098"/>
    </source>
</evidence>
<dbReference type="EC" id="3.1.2.22" evidence="3"/>
<keyword evidence="15" id="KW-1185">Reference proteome</keyword>
<evidence type="ECO:0000313" key="15">
    <source>
        <dbReference type="Proteomes" id="UP000799776"/>
    </source>
</evidence>
<evidence type="ECO:0000256" key="11">
    <source>
        <dbReference type="ARBA" id="ARBA00031195"/>
    </source>
</evidence>
<comment type="similarity">
    <text evidence="2">Belongs to the AB hydrolase superfamily. AB hydrolase 2 family.</text>
</comment>
<evidence type="ECO:0000256" key="10">
    <source>
        <dbReference type="ARBA" id="ARBA00029392"/>
    </source>
</evidence>
<name>A0A9P4HKN8_9PEZI</name>
<evidence type="ECO:0000313" key="14">
    <source>
        <dbReference type="EMBL" id="KAF2083350.1"/>
    </source>
</evidence>
<organism evidence="14 15">
    <name type="scientific">Saccharata proteae CBS 121410</name>
    <dbReference type="NCBI Taxonomy" id="1314787"/>
    <lineage>
        <taxon>Eukaryota</taxon>
        <taxon>Fungi</taxon>
        <taxon>Dikarya</taxon>
        <taxon>Ascomycota</taxon>
        <taxon>Pezizomycotina</taxon>
        <taxon>Dothideomycetes</taxon>
        <taxon>Dothideomycetes incertae sedis</taxon>
        <taxon>Botryosphaeriales</taxon>
        <taxon>Saccharataceae</taxon>
        <taxon>Saccharata</taxon>
    </lineage>
</organism>
<dbReference type="GO" id="GO:0052689">
    <property type="term" value="F:carboxylic ester hydrolase activity"/>
    <property type="evidence" value="ECO:0007669"/>
    <property type="project" value="UniProtKB-KW"/>
</dbReference>
<dbReference type="SUPFAM" id="SSF53474">
    <property type="entry name" value="alpha/beta-Hydrolases"/>
    <property type="match status" value="1"/>
</dbReference>
<gene>
    <name evidence="14" type="ORF">K490DRAFT_51903</name>
</gene>
<dbReference type="InterPro" id="IPR003140">
    <property type="entry name" value="PLipase/COase/thioEstase"/>
</dbReference>
<dbReference type="OrthoDB" id="2418081at2759"/>
<protein>
    <recommendedName>
        <fullName evidence="4">Acyl-protein thioesterase 1</fullName>
        <ecNumber evidence="3">3.1.2.22</ecNumber>
    </recommendedName>
    <alternativeName>
        <fullName evidence="11">Palmitoyl-protein hydrolase</fullName>
    </alternativeName>
</protein>
<evidence type="ECO:0000256" key="5">
    <source>
        <dbReference type="ARBA" id="ARBA00022487"/>
    </source>
</evidence>
<comment type="catalytic activity">
    <reaction evidence="12">
        <text>S-hexadecanoyl-L-cysteinyl-[protein] + H2O = L-cysteinyl-[protein] + hexadecanoate + H(+)</text>
        <dbReference type="Rhea" id="RHEA:19233"/>
        <dbReference type="Rhea" id="RHEA-COMP:10131"/>
        <dbReference type="Rhea" id="RHEA-COMP:11032"/>
        <dbReference type="ChEBI" id="CHEBI:7896"/>
        <dbReference type="ChEBI" id="CHEBI:15377"/>
        <dbReference type="ChEBI" id="CHEBI:15378"/>
        <dbReference type="ChEBI" id="CHEBI:29950"/>
        <dbReference type="ChEBI" id="CHEBI:74151"/>
        <dbReference type="EC" id="3.1.2.22"/>
    </reaction>
</comment>
<keyword evidence="9" id="KW-0443">Lipid metabolism</keyword>
<accession>A0A9P4HKN8</accession>
<dbReference type="AlphaFoldDB" id="A0A9P4HKN8"/>
<comment type="function">
    <text evidence="10">Hydrolyzes fatty acids from S-acylated cysteine residues in proteins with a strong preference for palmitoylated G-alpha proteins over other acyl substrates. Mediates the deacylation of G-alpha proteins such as GPA1 in vivo, but has weak or no activity toward palmitoylated Ras proteins. Has weak lysophospholipase activity in vitro; however such activity may not exist in vivo.</text>
</comment>
<evidence type="ECO:0000256" key="8">
    <source>
        <dbReference type="ARBA" id="ARBA00022832"/>
    </source>
</evidence>